<dbReference type="CDD" id="cd06466">
    <property type="entry name" value="p23_CS_SGT1_like"/>
    <property type="match status" value="1"/>
</dbReference>
<accession>A0A8K0SR73</accession>
<protein>
    <submittedName>
        <fullName evidence="5">SGS domain-containing protein</fullName>
    </submittedName>
</protein>
<dbReference type="InterPro" id="IPR011990">
    <property type="entry name" value="TPR-like_helical_dom_sf"/>
</dbReference>
<dbReference type="Pfam" id="PF04969">
    <property type="entry name" value="CS"/>
    <property type="match status" value="1"/>
</dbReference>
<dbReference type="PROSITE" id="PS51203">
    <property type="entry name" value="CS"/>
    <property type="match status" value="1"/>
</dbReference>
<keyword evidence="6" id="KW-1185">Reference proteome</keyword>
<evidence type="ECO:0000313" key="5">
    <source>
        <dbReference type="EMBL" id="KAH7318272.1"/>
    </source>
</evidence>
<name>A0A8K0SR73_9HYPO</name>
<dbReference type="InterPro" id="IPR007052">
    <property type="entry name" value="CS_dom"/>
</dbReference>
<dbReference type="EMBL" id="JAGPNK010000007">
    <property type="protein sequence ID" value="KAH7318272.1"/>
    <property type="molecule type" value="Genomic_DNA"/>
</dbReference>
<dbReference type="SUPFAM" id="SSF48452">
    <property type="entry name" value="TPR-like"/>
    <property type="match status" value="1"/>
</dbReference>
<dbReference type="Pfam" id="PF05002">
    <property type="entry name" value="SGS"/>
    <property type="match status" value="1"/>
</dbReference>
<evidence type="ECO:0000313" key="6">
    <source>
        <dbReference type="Proteomes" id="UP000813444"/>
    </source>
</evidence>
<dbReference type="PROSITE" id="PS51048">
    <property type="entry name" value="SGS"/>
    <property type="match status" value="1"/>
</dbReference>
<dbReference type="AlphaFoldDB" id="A0A8K0SR73"/>
<dbReference type="Gene3D" id="1.25.40.10">
    <property type="entry name" value="Tetratricopeptide repeat domain"/>
    <property type="match status" value="1"/>
</dbReference>
<evidence type="ECO:0000259" key="3">
    <source>
        <dbReference type="PROSITE" id="PS51048"/>
    </source>
</evidence>
<dbReference type="InterPro" id="IPR008978">
    <property type="entry name" value="HSP20-like_chaperone"/>
</dbReference>
<feature type="domain" description="SGS" evidence="3">
    <location>
        <begin position="365"/>
        <end position="448"/>
    </location>
</feature>
<evidence type="ECO:0000256" key="1">
    <source>
        <dbReference type="ARBA" id="ARBA00008509"/>
    </source>
</evidence>
<dbReference type="PANTHER" id="PTHR45862">
    <property type="entry name" value="PROTEIN SGT1 HOMOLOG"/>
    <property type="match status" value="1"/>
</dbReference>
<reference evidence="5" key="1">
    <citation type="journal article" date="2021" name="Nat. Commun.">
        <title>Genetic determinants of endophytism in the Arabidopsis root mycobiome.</title>
        <authorList>
            <person name="Mesny F."/>
            <person name="Miyauchi S."/>
            <person name="Thiergart T."/>
            <person name="Pickel B."/>
            <person name="Atanasova L."/>
            <person name="Karlsson M."/>
            <person name="Huettel B."/>
            <person name="Barry K.W."/>
            <person name="Haridas S."/>
            <person name="Chen C."/>
            <person name="Bauer D."/>
            <person name="Andreopoulos W."/>
            <person name="Pangilinan J."/>
            <person name="LaButti K."/>
            <person name="Riley R."/>
            <person name="Lipzen A."/>
            <person name="Clum A."/>
            <person name="Drula E."/>
            <person name="Henrissat B."/>
            <person name="Kohler A."/>
            <person name="Grigoriev I.V."/>
            <person name="Martin F.M."/>
            <person name="Hacquard S."/>
        </authorList>
    </citation>
    <scope>NUCLEOTIDE SEQUENCE</scope>
    <source>
        <strain evidence="5">MPI-CAGE-CH-0235</strain>
    </source>
</reference>
<comment type="caution">
    <text evidence="5">The sequence shown here is derived from an EMBL/GenBank/DDBJ whole genome shotgun (WGS) entry which is preliminary data.</text>
</comment>
<dbReference type="InterPro" id="IPR044563">
    <property type="entry name" value="Sgt1-like"/>
</dbReference>
<comment type="similarity">
    <text evidence="1">Belongs to the SGT1 family.</text>
</comment>
<dbReference type="GO" id="GO:0051087">
    <property type="term" value="F:protein-folding chaperone binding"/>
    <property type="evidence" value="ECO:0007669"/>
    <property type="project" value="InterPro"/>
</dbReference>
<dbReference type="Proteomes" id="UP000813444">
    <property type="component" value="Unassembled WGS sequence"/>
</dbReference>
<feature type="region of interest" description="Disordered" evidence="2">
    <location>
        <begin position="322"/>
        <end position="390"/>
    </location>
</feature>
<dbReference type="InterPro" id="IPR007699">
    <property type="entry name" value="SGS_dom"/>
</dbReference>
<dbReference type="SUPFAM" id="SSF49764">
    <property type="entry name" value="HSP20-like chaperones"/>
    <property type="match status" value="1"/>
</dbReference>
<dbReference type="OrthoDB" id="1898560at2759"/>
<proteinExistence type="inferred from homology"/>
<sequence length="448" mass="50003">MSHISAAWRGMRAVEEKKYEEAIKDLSTALKESASPLWLLARSRAFIGVGRFQEALDDADLAWHKAYQRNQRPGMTEAHYRRAVAHYRLGHLADADCCCLYSMRIVKGHPALEKQDPAEQFVDEQGRWTVTMEAVMEEAKAESVNKAQAYGMALGGGDQNTPQVQEWRKASTLRLQILNSMKKLAEDDPNRKPTVRQKPAEKALSNPVVENKQEKKEAKPAGASAAPADAPLRLQEFQSTSNMSVSIFSKGNNKEKLQVEFLPFAVRMQNIVYPAGHEADFELDLWGEIEPAASTYTVTPNKVELNLKKKSPGKWAALLGEGKAATKSATEKEEEEKVEALKQARKKAMEEAEAAKPKPAETKPSYPTSSKSGPKDWDKIGEEEDDDKGSDVNLFFKNLYSNSTPEQQRAMMKSFTESNGTSLSTNWEDVKDRVVETVPPEGVEAKKW</sequence>
<dbReference type="Gene3D" id="2.60.40.790">
    <property type="match status" value="1"/>
</dbReference>
<evidence type="ECO:0000259" key="4">
    <source>
        <dbReference type="PROSITE" id="PS51203"/>
    </source>
</evidence>
<feature type="compositionally biased region" description="Basic and acidic residues" evidence="2">
    <location>
        <begin position="338"/>
        <end position="361"/>
    </location>
</feature>
<feature type="domain" description="CS" evidence="4">
    <location>
        <begin position="229"/>
        <end position="319"/>
    </location>
</feature>
<feature type="region of interest" description="Disordered" evidence="2">
    <location>
        <begin position="182"/>
        <end position="228"/>
    </location>
</feature>
<organism evidence="5 6">
    <name type="scientific">Stachybotrys elegans</name>
    <dbReference type="NCBI Taxonomy" id="80388"/>
    <lineage>
        <taxon>Eukaryota</taxon>
        <taxon>Fungi</taxon>
        <taxon>Dikarya</taxon>
        <taxon>Ascomycota</taxon>
        <taxon>Pezizomycotina</taxon>
        <taxon>Sordariomycetes</taxon>
        <taxon>Hypocreomycetidae</taxon>
        <taxon>Hypocreales</taxon>
        <taxon>Stachybotryaceae</taxon>
        <taxon>Stachybotrys</taxon>
    </lineage>
</organism>
<evidence type="ECO:0000256" key="2">
    <source>
        <dbReference type="SAM" id="MobiDB-lite"/>
    </source>
</evidence>
<gene>
    <name evidence="5" type="ORF">B0I35DRAFT_238552</name>
</gene>